<sequence>MVKLRLKQHDKKQRLLFNQLQLIPNLGKSKVNVFRRLVSTTPLKSKTQSDFYTSAALLQQVAQLTAAICDILNGAEVFKKVGIKI</sequence>
<protein>
    <submittedName>
        <fullName evidence="1">Ribosomal protein S16</fullName>
    </submittedName>
</protein>
<reference evidence="1" key="2">
    <citation type="submission" date="2019-03" db="EMBL/GenBank/DDBJ databases">
        <authorList>
            <person name="Liu S."/>
        </authorList>
    </citation>
    <scope>NUCLEOTIDE SEQUENCE</scope>
</reference>
<keyword evidence="1" id="KW-0687">Ribonucleoprotein</keyword>
<keyword evidence="1" id="KW-0934">Plastid</keyword>
<dbReference type="GO" id="GO:0005840">
    <property type="term" value="C:ribosome"/>
    <property type="evidence" value="ECO:0007669"/>
    <property type="project" value="UniProtKB-KW"/>
</dbReference>
<dbReference type="RefSeq" id="YP_009774179.1">
    <property type="nucleotide sequence ID" value="NC_047436.1"/>
</dbReference>
<reference evidence="1" key="1">
    <citation type="journal article" date="2019" name="Mitochondrial DNA Part B Resour">
        <title>The complete chloroplast genome of Pyrrosia calvata (Polypodiaceae), a traditional Chinese medicinal fern only restricted to Guangxi, China.</title>
        <authorList>
            <person name="Min Y."/>
            <person name="Cai S."/>
            <person name="Xiao H."/>
            <person name="Zhang M."/>
            <person name="Hong Y."/>
            <person name="He Z."/>
            <person name="Wang Z."/>
            <person name="Wang T."/>
            <person name="Su Y."/>
        </authorList>
    </citation>
    <scope>NUCLEOTIDE SEQUENCE</scope>
</reference>
<evidence type="ECO:0000313" key="1">
    <source>
        <dbReference type="EMBL" id="QIZ74794.1"/>
    </source>
</evidence>
<dbReference type="AlphaFoldDB" id="A0A6H1U7G8"/>
<proteinExistence type="predicted"/>
<gene>
    <name evidence="1" type="primary">rps16</name>
</gene>
<keyword evidence="1" id="KW-0150">Chloroplast</keyword>
<organism evidence="1">
    <name type="scientific">Pyrrosia subfurfuracea</name>
    <dbReference type="NCBI Taxonomy" id="253798"/>
    <lineage>
        <taxon>Eukaryota</taxon>
        <taxon>Viridiplantae</taxon>
        <taxon>Streptophyta</taxon>
        <taxon>Embryophyta</taxon>
        <taxon>Tracheophyta</taxon>
        <taxon>Polypodiopsida</taxon>
        <taxon>Polypodiidae</taxon>
        <taxon>Polypodiales</taxon>
        <taxon>Polypodiineae</taxon>
        <taxon>Polypodiaceae</taxon>
        <taxon>Platycerioideae</taxon>
        <taxon>Pyrrosia</taxon>
    </lineage>
</organism>
<dbReference type="EMBL" id="MK679765">
    <property type="protein sequence ID" value="QIZ74794.1"/>
    <property type="molecule type" value="Genomic_DNA"/>
</dbReference>
<dbReference type="GeneID" id="54626405"/>
<geneLocation type="chloroplast" evidence="1"/>
<accession>A0A6H1U7G8</accession>
<name>A0A6H1U7G8_9MONI</name>
<keyword evidence="1" id="KW-0689">Ribosomal protein</keyword>